<dbReference type="InterPro" id="IPR000727">
    <property type="entry name" value="T_SNARE_dom"/>
</dbReference>
<evidence type="ECO:0000256" key="3">
    <source>
        <dbReference type="ARBA" id="ARBA00023224"/>
    </source>
</evidence>
<keyword evidence="2" id="KW-1003">Cell membrane</keyword>
<dbReference type="Proteomes" id="UP001589628">
    <property type="component" value="Unassembled WGS sequence"/>
</dbReference>
<evidence type="ECO:0000259" key="6">
    <source>
        <dbReference type="PROSITE" id="PS50111"/>
    </source>
</evidence>
<dbReference type="PRINTS" id="PR00260">
    <property type="entry name" value="CHEMTRNSDUCR"/>
</dbReference>
<dbReference type="CDD" id="cd00130">
    <property type="entry name" value="PAS"/>
    <property type="match status" value="1"/>
</dbReference>
<dbReference type="Gene3D" id="3.30.450.20">
    <property type="entry name" value="PAS domain"/>
    <property type="match status" value="1"/>
</dbReference>
<dbReference type="InterPro" id="IPR004090">
    <property type="entry name" value="Chemotax_Me-accpt_rcpt"/>
</dbReference>
<dbReference type="Pfam" id="PF00015">
    <property type="entry name" value="MCPsignal"/>
    <property type="match status" value="1"/>
</dbReference>
<comment type="caution">
    <text evidence="9">The sequence shown here is derived from an EMBL/GenBank/DDBJ whole genome shotgun (WGS) entry which is preliminary data.</text>
</comment>
<evidence type="ECO:0000313" key="10">
    <source>
        <dbReference type="Proteomes" id="UP001589628"/>
    </source>
</evidence>
<dbReference type="Pfam" id="PF08447">
    <property type="entry name" value="PAS_3"/>
    <property type="match status" value="1"/>
</dbReference>
<dbReference type="InterPro" id="IPR013655">
    <property type="entry name" value="PAS_fold_3"/>
</dbReference>
<dbReference type="SMART" id="SM00283">
    <property type="entry name" value="MA"/>
    <property type="match status" value="1"/>
</dbReference>
<dbReference type="PROSITE" id="PS50112">
    <property type="entry name" value="PAS"/>
    <property type="match status" value="1"/>
</dbReference>
<keyword evidence="2" id="KW-0472">Membrane</keyword>
<evidence type="ECO:0000313" key="9">
    <source>
        <dbReference type="EMBL" id="MFB9885236.1"/>
    </source>
</evidence>
<accession>A0ABV5Z7I4</accession>
<gene>
    <name evidence="9" type="ORF">ACFFLH_02255</name>
</gene>
<feature type="domain" description="Methyl-accepting transducer" evidence="6">
    <location>
        <begin position="251"/>
        <end position="487"/>
    </location>
</feature>
<dbReference type="InterPro" id="IPR035965">
    <property type="entry name" value="PAS-like_dom_sf"/>
</dbReference>
<organism evidence="9 10">
    <name type="scientific">Balneatrix alpica</name>
    <dbReference type="NCBI Taxonomy" id="75684"/>
    <lineage>
        <taxon>Bacteria</taxon>
        <taxon>Pseudomonadati</taxon>
        <taxon>Pseudomonadota</taxon>
        <taxon>Gammaproteobacteria</taxon>
        <taxon>Oceanospirillales</taxon>
        <taxon>Balneatrichaceae</taxon>
        <taxon>Balneatrix</taxon>
    </lineage>
</organism>
<evidence type="ECO:0000256" key="5">
    <source>
        <dbReference type="PROSITE-ProRule" id="PRU00284"/>
    </source>
</evidence>
<dbReference type="PROSITE" id="PS50192">
    <property type="entry name" value="T_SNARE"/>
    <property type="match status" value="1"/>
</dbReference>
<feature type="domain" description="PAS" evidence="7">
    <location>
        <begin position="25"/>
        <end position="76"/>
    </location>
</feature>
<keyword evidence="2" id="KW-0997">Cell inner membrane</keyword>
<name>A0ABV5Z7I4_9GAMM</name>
<dbReference type="CDD" id="cd11386">
    <property type="entry name" value="MCP_signal"/>
    <property type="match status" value="1"/>
</dbReference>
<dbReference type="InterPro" id="IPR000014">
    <property type="entry name" value="PAS"/>
</dbReference>
<evidence type="ECO:0000259" key="7">
    <source>
        <dbReference type="PROSITE" id="PS50112"/>
    </source>
</evidence>
<dbReference type="PROSITE" id="PS50111">
    <property type="entry name" value="CHEMOTAXIS_TRANSDUC_2"/>
    <property type="match status" value="1"/>
</dbReference>
<dbReference type="Gene3D" id="1.10.287.950">
    <property type="entry name" value="Methyl-accepting chemotaxis protein"/>
    <property type="match status" value="1"/>
</dbReference>
<evidence type="ECO:0000256" key="1">
    <source>
        <dbReference type="ARBA" id="ARBA00004429"/>
    </source>
</evidence>
<keyword evidence="10" id="KW-1185">Reference proteome</keyword>
<dbReference type="SUPFAM" id="SSF55785">
    <property type="entry name" value="PYP-like sensor domain (PAS domain)"/>
    <property type="match status" value="1"/>
</dbReference>
<dbReference type="NCBIfam" id="TIGR00229">
    <property type="entry name" value="sensory_box"/>
    <property type="match status" value="1"/>
</dbReference>
<reference evidence="9 10" key="1">
    <citation type="submission" date="2024-09" db="EMBL/GenBank/DDBJ databases">
        <authorList>
            <person name="Sun Q."/>
            <person name="Mori K."/>
        </authorList>
    </citation>
    <scope>NUCLEOTIDE SEQUENCE [LARGE SCALE GENOMIC DNA]</scope>
    <source>
        <strain evidence="9 10">ATCC 51285</strain>
    </source>
</reference>
<dbReference type="EMBL" id="JBHLZN010000001">
    <property type="protein sequence ID" value="MFB9885236.1"/>
    <property type="molecule type" value="Genomic_DNA"/>
</dbReference>
<proteinExistence type="inferred from homology"/>
<sequence>MKKNLPISGVEISYSDKANILSTTDLKGAITYVNEDFIKISGFVEEELLGKNHNIVRHPEMPPAAFKMLWDAMKKGDSWMGLVKNRCKNGDHYWVHAYATPIERDGKVAEYQSIRRKPDSDSVKRAEWLYPQLMDGKTPAAIKPGFSLSFKLQCVFSLLWLLSFALLAGVASDSWMVITAIGGVSWLLGLGLISWQLSPLTSLVEKSKAVRTDPVAQYVYTGRNDDLGQIALALKSLESESAAIVGRIADSANTLGKESHSLKRAVDDTASGVENQFNKTDMVATAINEMSVSIQEVAENAGRTAEAAAQARMESDRGSTAVMKTRERIAILAEEVNKASSVIEKLENDTTSITSILDVIRGIAEQTNLLALNAAIEAARAGEQGRGFAVVADEVRALANRTHESTQEIQNMLTSLQAGARSAVSTMEAGQTQAEETVAQVAHTVEVLEAINRAIGTITDMSGQIATAVEQQSSVADEVNANIVNIRDISQHTRERAEHSGSASRTMQQQARGLQELSAQFWNKR</sequence>
<dbReference type="InterPro" id="IPR004089">
    <property type="entry name" value="MCPsignal_dom"/>
</dbReference>
<evidence type="ECO:0000256" key="2">
    <source>
        <dbReference type="ARBA" id="ARBA00022519"/>
    </source>
</evidence>
<comment type="subcellular location">
    <subcellularLocation>
        <location evidence="1">Cell inner membrane</location>
        <topology evidence="1">Multi-pass membrane protein</topology>
    </subcellularLocation>
</comment>
<dbReference type="SUPFAM" id="SSF58104">
    <property type="entry name" value="Methyl-accepting chemotaxis protein (MCP) signaling domain"/>
    <property type="match status" value="1"/>
</dbReference>
<evidence type="ECO:0000259" key="8">
    <source>
        <dbReference type="PROSITE" id="PS50192"/>
    </source>
</evidence>
<dbReference type="PANTHER" id="PTHR32089">
    <property type="entry name" value="METHYL-ACCEPTING CHEMOTAXIS PROTEIN MCPB"/>
    <property type="match status" value="1"/>
</dbReference>
<evidence type="ECO:0000256" key="4">
    <source>
        <dbReference type="ARBA" id="ARBA00029447"/>
    </source>
</evidence>
<keyword evidence="3 5" id="KW-0807">Transducer</keyword>
<protein>
    <submittedName>
        <fullName evidence="9">PAS domain-containing methyl-accepting chemotaxis protein</fullName>
    </submittedName>
</protein>
<feature type="domain" description="T-SNARE coiled-coil homology" evidence="8">
    <location>
        <begin position="438"/>
        <end position="500"/>
    </location>
</feature>
<dbReference type="PANTHER" id="PTHR32089:SF112">
    <property type="entry name" value="LYSOZYME-LIKE PROTEIN-RELATED"/>
    <property type="match status" value="1"/>
</dbReference>
<comment type="similarity">
    <text evidence="4">Belongs to the methyl-accepting chemotaxis (MCP) protein family.</text>
</comment>
<dbReference type="RefSeq" id="WP_027313170.1">
    <property type="nucleotide sequence ID" value="NZ_JBHLZN010000001.1"/>
</dbReference>